<dbReference type="Proteomes" id="UP001141327">
    <property type="component" value="Unassembled WGS sequence"/>
</dbReference>
<feature type="compositionally biased region" description="Polar residues" evidence="1">
    <location>
        <begin position="227"/>
        <end position="238"/>
    </location>
</feature>
<keyword evidence="3" id="KW-1185">Reference proteome</keyword>
<sequence length="479" mass="52037">MSHPSLTLDEIRSVFPGYDWQAGIRKESNSSGFKFYLVTYSVPGGPAEGDEFVVCHVLRVFGSEEAALQHHSECLESNAERFLVELPDPLRTSHQLMEEVQIPAAETVGMEPHLFACYLFTVDRFFHKVFLSRRGAAVPELVAGAHALSDKLNIRKDGIVVQRIPVPQVTSVTLCGTLINLTYSGTGGVHSGLIKFRTQEEALQLVRSAGLPCNLVPAKTKRPLAPLSSQHAEASQMTPSSQVSSQAPSALSPSPSPPMSQPFVIPEPSFTQIGWRGEMTLPPLCPTPKPPAVSPIRPPTPQLLSIPRELSPEISFSPFFRQQSPPGELIGFTSQLTHPPLPASHGELSEKGERTVSDPTRREKPRISLIATHPLASLTTGGSALAAERQPPPSAPVPSCAPSAHPPVASPPKAEHCVQIDIPDPHSSPPPAPASLTEESPNDDAFIRAKIQQFLRDPSFAEYVNRVERIWLEIQKETH</sequence>
<evidence type="ECO:0000313" key="2">
    <source>
        <dbReference type="EMBL" id="KAJ4457923.1"/>
    </source>
</evidence>
<evidence type="ECO:0000256" key="1">
    <source>
        <dbReference type="SAM" id="MobiDB-lite"/>
    </source>
</evidence>
<organism evidence="2 3">
    <name type="scientific">Paratrimastix pyriformis</name>
    <dbReference type="NCBI Taxonomy" id="342808"/>
    <lineage>
        <taxon>Eukaryota</taxon>
        <taxon>Metamonada</taxon>
        <taxon>Preaxostyla</taxon>
        <taxon>Paratrimastigidae</taxon>
        <taxon>Paratrimastix</taxon>
    </lineage>
</organism>
<feature type="compositionally biased region" description="Low complexity" evidence="1">
    <location>
        <begin position="239"/>
        <end position="253"/>
    </location>
</feature>
<feature type="region of interest" description="Disordered" evidence="1">
    <location>
        <begin position="334"/>
        <end position="444"/>
    </location>
</feature>
<proteinExistence type="predicted"/>
<evidence type="ECO:0000313" key="3">
    <source>
        <dbReference type="Proteomes" id="UP001141327"/>
    </source>
</evidence>
<reference evidence="2" key="1">
    <citation type="journal article" date="2022" name="bioRxiv">
        <title>Genomics of Preaxostyla Flagellates Illuminates Evolutionary Transitions and the Path Towards Mitochondrial Loss.</title>
        <authorList>
            <person name="Novak L.V.F."/>
            <person name="Treitli S.C."/>
            <person name="Pyrih J."/>
            <person name="Halakuc P."/>
            <person name="Pipaliya S.V."/>
            <person name="Vacek V."/>
            <person name="Brzon O."/>
            <person name="Soukal P."/>
            <person name="Eme L."/>
            <person name="Dacks J.B."/>
            <person name="Karnkowska A."/>
            <person name="Elias M."/>
            <person name="Hampl V."/>
        </authorList>
    </citation>
    <scope>NUCLEOTIDE SEQUENCE</scope>
    <source>
        <strain evidence="2">RCP-MX</strain>
    </source>
</reference>
<dbReference type="EMBL" id="JAPMOS010000037">
    <property type="protein sequence ID" value="KAJ4457923.1"/>
    <property type="molecule type" value="Genomic_DNA"/>
</dbReference>
<gene>
    <name evidence="2" type="ORF">PAPYR_6445</name>
</gene>
<comment type="caution">
    <text evidence="2">The sequence shown here is derived from an EMBL/GenBank/DDBJ whole genome shotgun (WGS) entry which is preliminary data.</text>
</comment>
<protein>
    <submittedName>
        <fullName evidence="2">Uncharacterized protein</fullName>
    </submittedName>
</protein>
<name>A0ABQ8UIA3_9EUKA</name>
<feature type="region of interest" description="Disordered" evidence="1">
    <location>
        <begin position="224"/>
        <end position="261"/>
    </location>
</feature>
<accession>A0ABQ8UIA3</accession>
<feature type="compositionally biased region" description="Basic and acidic residues" evidence="1">
    <location>
        <begin position="347"/>
        <end position="366"/>
    </location>
</feature>